<keyword evidence="4" id="KW-1185">Reference proteome</keyword>
<dbReference type="InterPro" id="IPR004108">
    <property type="entry name" value="Fe_hydrogenase_lsu_C"/>
</dbReference>
<dbReference type="PANTHER" id="PTHR11615">
    <property type="entry name" value="NITRATE, FORMATE, IRON DEHYDROGENASE"/>
    <property type="match status" value="1"/>
</dbReference>
<feature type="non-terminal residue" evidence="3">
    <location>
        <position position="1"/>
    </location>
</feature>
<accession>S8CJF6</accession>
<name>S8CJF6_9LAMI</name>
<dbReference type="InterPro" id="IPR003149">
    <property type="entry name" value="Fe_hydrogenase_ssu"/>
</dbReference>
<organism evidence="3 4">
    <name type="scientific">Genlisea aurea</name>
    <dbReference type="NCBI Taxonomy" id="192259"/>
    <lineage>
        <taxon>Eukaryota</taxon>
        <taxon>Viridiplantae</taxon>
        <taxon>Streptophyta</taxon>
        <taxon>Embryophyta</taxon>
        <taxon>Tracheophyta</taxon>
        <taxon>Spermatophyta</taxon>
        <taxon>Magnoliopsida</taxon>
        <taxon>eudicotyledons</taxon>
        <taxon>Gunneridae</taxon>
        <taxon>Pentapetalae</taxon>
        <taxon>asterids</taxon>
        <taxon>lamiids</taxon>
        <taxon>Lamiales</taxon>
        <taxon>Lentibulariaceae</taxon>
        <taxon>Genlisea</taxon>
    </lineage>
</organism>
<dbReference type="Proteomes" id="UP000015453">
    <property type="component" value="Unassembled WGS sequence"/>
</dbReference>
<evidence type="ECO:0000313" key="3">
    <source>
        <dbReference type="EMBL" id="EPS67179.1"/>
    </source>
</evidence>
<dbReference type="EMBL" id="AUSU01003255">
    <property type="protein sequence ID" value="EPS67179.1"/>
    <property type="molecule type" value="Genomic_DNA"/>
</dbReference>
<reference evidence="3 4" key="1">
    <citation type="journal article" date="2013" name="BMC Genomics">
        <title>The miniature genome of a carnivorous plant Genlisea aurea contains a low number of genes and short non-coding sequences.</title>
        <authorList>
            <person name="Leushkin E.V."/>
            <person name="Sutormin R.A."/>
            <person name="Nabieva E.R."/>
            <person name="Penin A.A."/>
            <person name="Kondrashov A.S."/>
            <person name="Logacheva M.D."/>
        </authorList>
    </citation>
    <scope>NUCLEOTIDE SEQUENCE [LARGE SCALE GENOMIC DNA]</scope>
</reference>
<dbReference type="AlphaFoldDB" id="S8CJF6"/>
<evidence type="ECO:0000256" key="1">
    <source>
        <dbReference type="ARBA" id="ARBA00006596"/>
    </source>
</evidence>
<dbReference type="Pfam" id="PF02906">
    <property type="entry name" value="Fe_hyd_lg_C"/>
    <property type="match status" value="1"/>
</dbReference>
<dbReference type="InterPro" id="IPR050340">
    <property type="entry name" value="Cytosolic_Fe-S_CAF"/>
</dbReference>
<sequence>QIDGEVVLRFALCYGFRNLRNVVTKIKSQKCDYHFLEIMACPSGCLNGGGQLKTSSGQSTKDLIKSLEATYSENVRISSPFDNFRISRLYEEWLGEPGSEEAKKYLHTEYHPVVKSITSQLLNW</sequence>
<dbReference type="Gene3D" id="3.40.950.10">
    <property type="entry name" value="Fe-only Hydrogenase (Larger Subunit), Chain L, domain 3"/>
    <property type="match status" value="1"/>
</dbReference>
<dbReference type="SUPFAM" id="SSF53920">
    <property type="entry name" value="Fe-only hydrogenase"/>
    <property type="match status" value="1"/>
</dbReference>
<dbReference type="SMART" id="SM00902">
    <property type="entry name" value="Fe_hyd_SSU"/>
    <property type="match status" value="1"/>
</dbReference>
<evidence type="ECO:0000259" key="2">
    <source>
        <dbReference type="SMART" id="SM00902"/>
    </source>
</evidence>
<comment type="caution">
    <text evidence="3">The sequence shown here is derived from an EMBL/GenBank/DDBJ whole genome shotgun (WGS) entry which is preliminary data.</text>
</comment>
<dbReference type="InterPro" id="IPR009016">
    <property type="entry name" value="Fe_hydrogenase"/>
</dbReference>
<evidence type="ECO:0000313" key="4">
    <source>
        <dbReference type="Proteomes" id="UP000015453"/>
    </source>
</evidence>
<dbReference type="Pfam" id="PF02256">
    <property type="entry name" value="Fe_hyd_SSU"/>
    <property type="match status" value="1"/>
</dbReference>
<feature type="domain" description="Iron hydrogenase small subunit" evidence="2">
    <location>
        <begin position="57"/>
        <end position="114"/>
    </location>
</feature>
<proteinExistence type="inferred from homology"/>
<comment type="similarity">
    <text evidence="1">Belongs to the NARF family.</text>
</comment>
<gene>
    <name evidence="3" type="ORF">M569_07598</name>
</gene>
<protein>
    <recommendedName>
        <fullName evidence="2">Iron hydrogenase small subunit domain-containing protein</fullName>
    </recommendedName>
</protein>
<dbReference type="OrthoDB" id="10253113at2759"/>